<evidence type="ECO:0000259" key="1">
    <source>
        <dbReference type="Pfam" id="PF04836"/>
    </source>
</evidence>
<feature type="non-terminal residue" evidence="2">
    <location>
        <position position="1"/>
    </location>
</feature>
<evidence type="ECO:0000313" key="2">
    <source>
        <dbReference type="EMBL" id="KAI7736218.1"/>
    </source>
</evidence>
<proteinExistence type="predicted"/>
<feature type="non-terminal residue" evidence="2">
    <location>
        <position position="159"/>
    </location>
</feature>
<dbReference type="EMBL" id="JAMZMK010009330">
    <property type="protein sequence ID" value="KAI7736218.1"/>
    <property type="molecule type" value="Genomic_DNA"/>
</dbReference>
<dbReference type="AlphaFoldDB" id="A0AAD5C6I2"/>
<protein>
    <recommendedName>
        <fullName evidence="1">Interferon-related developmental regulator C-terminal domain-containing protein</fullName>
    </recommendedName>
</protein>
<feature type="domain" description="Interferon-related developmental regulator C-terminal" evidence="1">
    <location>
        <begin position="97"/>
        <end position="150"/>
    </location>
</feature>
<organism evidence="2 3">
    <name type="scientific">Ambrosia artemisiifolia</name>
    <name type="common">Common ragweed</name>
    <dbReference type="NCBI Taxonomy" id="4212"/>
    <lineage>
        <taxon>Eukaryota</taxon>
        <taxon>Viridiplantae</taxon>
        <taxon>Streptophyta</taxon>
        <taxon>Embryophyta</taxon>
        <taxon>Tracheophyta</taxon>
        <taxon>Spermatophyta</taxon>
        <taxon>Magnoliopsida</taxon>
        <taxon>eudicotyledons</taxon>
        <taxon>Gunneridae</taxon>
        <taxon>Pentapetalae</taxon>
        <taxon>asterids</taxon>
        <taxon>campanulids</taxon>
        <taxon>Asterales</taxon>
        <taxon>Asteraceae</taxon>
        <taxon>Asteroideae</taxon>
        <taxon>Heliantheae alliance</taxon>
        <taxon>Heliantheae</taxon>
        <taxon>Ambrosia</taxon>
    </lineage>
</organism>
<gene>
    <name evidence="2" type="ORF">M8C21_024131</name>
</gene>
<accession>A0AAD5C6I2</accession>
<dbReference type="Proteomes" id="UP001206925">
    <property type="component" value="Unassembled WGS sequence"/>
</dbReference>
<comment type="caution">
    <text evidence="2">The sequence shown here is derived from an EMBL/GenBank/DDBJ whole genome shotgun (WGS) entry which is preliminary data.</text>
</comment>
<dbReference type="InterPro" id="IPR006921">
    <property type="entry name" value="Interferon-rel_develop_reg_C"/>
</dbReference>
<keyword evidence="3" id="KW-1185">Reference proteome</keyword>
<dbReference type="Pfam" id="PF04836">
    <property type="entry name" value="IFRD_C"/>
    <property type="match status" value="1"/>
</dbReference>
<name>A0AAD5C6I2_AMBAR</name>
<evidence type="ECO:0000313" key="3">
    <source>
        <dbReference type="Proteomes" id="UP001206925"/>
    </source>
</evidence>
<reference evidence="2" key="1">
    <citation type="submission" date="2022-06" db="EMBL/GenBank/DDBJ databases">
        <title>Uncovering the hologenomic basis of an extraordinary plant invasion.</title>
        <authorList>
            <person name="Bieker V.C."/>
            <person name="Martin M.D."/>
            <person name="Gilbert T."/>
            <person name="Hodgins K."/>
            <person name="Battlay P."/>
            <person name="Petersen B."/>
            <person name="Wilson J."/>
        </authorList>
    </citation>
    <scope>NUCLEOTIDE SEQUENCE</scope>
    <source>
        <strain evidence="2">AA19_3_7</strain>
        <tissue evidence="2">Leaf</tissue>
    </source>
</reference>
<sequence length="159" mass="17580">ENNGMIKFSSLAAPYAHPLNKTLIATTILHYKHSLGNVGKAGTCGMKRKRGGGLVKQQKKGNESCYTQGTDTGADPEVAAKMLKIEWDSAAEIEEENGFLHEVFSFTPKKKLLSSADRVSGTNKRMYRSPNSILNKARTQFLNKQRMMSQDRNAGHYAS</sequence>